<organism evidence="3 4">
    <name type="scientific">Ramlibacter cellulosilyticus</name>
    <dbReference type="NCBI Taxonomy" id="2764187"/>
    <lineage>
        <taxon>Bacteria</taxon>
        <taxon>Pseudomonadati</taxon>
        <taxon>Pseudomonadota</taxon>
        <taxon>Betaproteobacteria</taxon>
        <taxon>Burkholderiales</taxon>
        <taxon>Comamonadaceae</taxon>
        <taxon>Ramlibacter</taxon>
    </lineage>
</organism>
<reference evidence="3" key="1">
    <citation type="submission" date="2020-08" db="EMBL/GenBank/DDBJ databases">
        <title>Ramlibacter sp. USB13 16S ribosomal RNA gene genome sequencing and assembly.</title>
        <authorList>
            <person name="Kang M."/>
        </authorList>
    </citation>
    <scope>NUCLEOTIDE SEQUENCE</scope>
    <source>
        <strain evidence="3">USB13</strain>
    </source>
</reference>
<keyword evidence="4" id="KW-1185">Reference proteome</keyword>
<feature type="transmembrane region" description="Helical" evidence="2">
    <location>
        <begin position="31"/>
        <end position="54"/>
    </location>
</feature>
<dbReference type="Gene3D" id="1.25.40.10">
    <property type="entry name" value="Tetratricopeptide repeat domain"/>
    <property type="match status" value="1"/>
</dbReference>
<dbReference type="AlphaFoldDB" id="A0A923ML39"/>
<keyword evidence="2" id="KW-1133">Transmembrane helix</keyword>
<feature type="transmembrane region" description="Helical" evidence="2">
    <location>
        <begin position="231"/>
        <end position="253"/>
    </location>
</feature>
<evidence type="ECO:0000313" key="4">
    <source>
        <dbReference type="Proteomes" id="UP000608513"/>
    </source>
</evidence>
<keyword evidence="2" id="KW-0812">Transmembrane</keyword>
<evidence type="ECO:0000256" key="2">
    <source>
        <dbReference type="SAM" id="Phobius"/>
    </source>
</evidence>
<protein>
    <recommendedName>
        <fullName evidence="5">Tetratricopeptide repeat protein</fullName>
    </recommendedName>
</protein>
<feature type="region of interest" description="Disordered" evidence="1">
    <location>
        <begin position="160"/>
        <end position="184"/>
    </location>
</feature>
<accession>A0A923ML39</accession>
<dbReference type="Proteomes" id="UP000608513">
    <property type="component" value="Unassembled WGS sequence"/>
</dbReference>
<dbReference type="InterPro" id="IPR011990">
    <property type="entry name" value="TPR-like_helical_dom_sf"/>
</dbReference>
<feature type="compositionally biased region" description="Low complexity" evidence="1">
    <location>
        <begin position="166"/>
        <end position="180"/>
    </location>
</feature>
<feature type="transmembrane region" description="Helical" evidence="2">
    <location>
        <begin position="309"/>
        <end position="330"/>
    </location>
</feature>
<dbReference type="RefSeq" id="WP_187074359.1">
    <property type="nucleotide sequence ID" value="NZ_JACORT010000001.1"/>
</dbReference>
<gene>
    <name evidence="3" type="ORF">H8N03_01545</name>
</gene>
<dbReference type="EMBL" id="JACORT010000001">
    <property type="protein sequence ID" value="MBC5781607.1"/>
    <property type="molecule type" value="Genomic_DNA"/>
</dbReference>
<comment type="caution">
    <text evidence="3">The sequence shown here is derived from an EMBL/GenBank/DDBJ whole genome shotgun (WGS) entry which is preliminary data.</text>
</comment>
<evidence type="ECO:0000313" key="3">
    <source>
        <dbReference type="EMBL" id="MBC5781607.1"/>
    </source>
</evidence>
<evidence type="ECO:0008006" key="5">
    <source>
        <dbReference type="Google" id="ProtNLM"/>
    </source>
</evidence>
<name>A0A923ML39_9BURK</name>
<keyword evidence="2" id="KW-0472">Membrane</keyword>
<feature type="transmembrane region" description="Helical" evidence="2">
    <location>
        <begin position="265"/>
        <end position="288"/>
    </location>
</feature>
<evidence type="ECO:0000256" key="1">
    <source>
        <dbReference type="SAM" id="MobiDB-lite"/>
    </source>
</evidence>
<sequence>MAAEIEIKVKQAQIAPFWHKLPFFLGFPFRFGPLVVLVCLVAASAVAGLVLGPFGMLFRGMLVYLGLRYAFNVLELFSKGRFEGESPDHSLWGPEKRPAKLGLVIALFIVASASLGDYAVQSRIAKDARVQERLVAMYRHDHAGEVAAFERDRREWEQRQAERAARLQAPAKPGEAYAAPADEDEGPAAVRGIAEAEAEEPPPAFGVSREDMLQQYTPRFGDPLWFSLQPAWYWIVVTLLSLLLPSAAVVIALEDSFFRALNPFNALHLLGAMGRAYFVLWVLFLAIAGARQAAFHMGADWPSFLRLPVEMAVVTYLGFVLFAIMGYALYQYHQELHLEVDVDFDEHREAGGAEAIAGAGSARAALAAASPAKDPWERKLQELEAAGNFREAIAEVKDRMRYDRFDVPLNTRLHALYEKLGDRDLVLAHGQQYLSALARAGQGRPAADVLKKLQALDPAYQPQDGDVVLPVATVALRQGEMPLASALLRGFDKRFPQHKDTAPVFVLGARLLSEGGRQHAQAAKILRAVLQRFPEHPVAAEAKVYLQVLEKAMGVAA</sequence>
<proteinExistence type="predicted"/>